<evidence type="ECO:0000313" key="1">
    <source>
        <dbReference type="EMBL" id="KKU14588.1"/>
    </source>
</evidence>
<accession>A0A0G1QA54</accession>
<organism evidence="1 2">
    <name type="scientific">Candidatus Jorgensenbacteria bacterium GW2011_GWA2_45_9</name>
    <dbReference type="NCBI Taxonomy" id="1618663"/>
    <lineage>
        <taxon>Bacteria</taxon>
        <taxon>Candidatus Joergenseniibacteriota</taxon>
    </lineage>
</organism>
<dbReference type="Proteomes" id="UP000034727">
    <property type="component" value="Unassembled WGS sequence"/>
</dbReference>
<dbReference type="AlphaFoldDB" id="A0A0G1QA54"/>
<name>A0A0G1QA54_9BACT</name>
<evidence type="ECO:0000313" key="2">
    <source>
        <dbReference type="Proteomes" id="UP000034727"/>
    </source>
</evidence>
<protein>
    <submittedName>
        <fullName evidence="1">Uncharacterized protein</fullName>
    </submittedName>
</protein>
<gene>
    <name evidence="1" type="ORF">UX22_C0020G0007</name>
</gene>
<proteinExistence type="predicted"/>
<dbReference type="EMBL" id="LCLJ01000020">
    <property type="protein sequence ID" value="KKU14588.1"/>
    <property type="molecule type" value="Genomic_DNA"/>
</dbReference>
<sequence>MKSLKGTVIDVHDVAVIRLWGKHNGRVKSHITTTDKHFLRCGDCVSTKNFIQTRLGAFAQKVLLVRSAQH</sequence>
<reference evidence="1 2" key="1">
    <citation type="journal article" date="2015" name="Nature">
        <title>rRNA introns, odd ribosomes, and small enigmatic genomes across a large radiation of phyla.</title>
        <authorList>
            <person name="Brown C.T."/>
            <person name="Hug L.A."/>
            <person name="Thomas B.C."/>
            <person name="Sharon I."/>
            <person name="Castelle C.J."/>
            <person name="Singh A."/>
            <person name="Wilkins M.J."/>
            <person name="Williams K.H."/>
            <person name="Banfield J.F."/>
        </authorList>
    </citation>
    <scope>NUCLEOTIDE SEQUENCE [LARGE SCALE GENOMIC DNA]</scope>
</reference>
<comment type="caution">
    <text evidence="1">The sequence shown here is derived from an EMBL/GenBank/DDBJ whole genome shotgun (WGS) entry which is preliminary data.</text>
</comment>